<keyword evidence="3" id="KW-1185">Reference proteome</keyword>
<dbReference type="InterPro" id="IPR001155">
    <property type="entry name" value="OxRdtase_FMN_N"/>
</dbReference>
<sequence length="153" mass="16313">MSSPTSTLFSPIRVGNINLQHHIILAPLTRLRSAPGTLLVSEATFISQKAGGYDNVPGIYTDAHVTEAVHEKGSFIFLQLWALGRAAETAVLAKENNSPYVSASPIPLPGKPDIPRALTTEEIKEYVATYVAAAQNAIRAGFDGVEIHGANGY</sequence>
<gene>
    <name evidence="2" type="ORF">CY34DRAFT_18526</name>
</gene>
<dbReference type="PANTHER" id="PTHR22893:SF91">
    <property type="entry name" value="NADPH DEHYDROGENASE 2-RELATED"/>
    <property type="match status" value="1"/>
</dbReference>
<dbReference type="InParanoid" id="A0A0D0AME3"/>
<dbReference type="InterPro" id="IPR013785">
    <property type="entry name" value="Aldolase_TIM"/>
</dbReference>
<protein>
    <recommendedName>
        <fullName evidence="1">NADH:flavin oxidoreductase/NADH oxidase N-terminal domain-containing protein</fullName>
    </recommendedName>
</protein>
<dbReference type="Proteomes" id="UP000054485">
    <property type="component" value="Unassembled WGS sequence"/>
</dbReference>
<dbReference type="AlphaFoldDB" id="A0A0D0AME3"/>
<dbReference type="InterPro" id="IPR045247">
    <property type="entry name" value="Oye-like"/>
</dbReference>
<evidence type="ECO:0000259" key="1">
    <source>
        <dbReference type="Pfam" id="PF00724"/>
    </source>
</evidence>
<evidence type="ECO:0000313" key="3">
    <source>
        <dbReference type="Proteomes" id="UP000054485"/>
    </source>
</evidence>
<dbReference type="STRING" id="930992.A0A0D0AME3"/>
<name>A0A0D0AME3_9AGAM</name>
<feature type="domain" description="NADH:flavin oxidoreductase/NADH oxidase N-terminal" evidence="1">
    <location>
        <begin position="32"/>
        <end position="153"/>
    </location>
</feature>
<dbReference type="HOGENOM" id="CLU_1714519_0_0_1"/>
<dbReference type="EMBL" id="KN836001">
    <property type="protein sequence ID" value="KIK33183.1"/>
    <property type="molecule type" value="Genomic_DNA"/>
</dbReference>
<evidence type="ECO:0000313" key="2">
    <source>
        <dbReference type="EMBL" id="KIK33183.1"/>
    </source>
</evidence>
<accession>A0A0D0AME3</accession>
<dbReference type="Gene3D" id="3.20.20.70">
    <property type="entry name" value="Aldolase class I"/>
    <property type="match status" value="1"/>
</dbReference>
<reference evidence="3" key="2">
    <citation type="submission" date="2015-01" db="EMBL/GenBank/DDBJ databases">
        <title>Evolutionary Origins and Diversification of the Mycorrhizal Mutualists.</title>
        <authorList>
            <consortium name="DOE Joint Genome Institute"/>
            <consortium name="Mycorrhizal Genomics Consortium"/>
            <person name="Kohler A."/>
            <person name="Kuo A."/>
            <person name="Nagy L.G."/>
            <person name="Floudas D."/>
            <person name="Copeland A."/>
            <person name="Barry K.W."/>
            <person name="Cichocki N."/>
            <person name="Veneault-Fourrey C."/>
            <person name="LaButti K."/>
            <person name="Lindquist E.A."/>
            <person name="Lipzen A."/>
            <person name="Lundell T."/>
            <person name="Morin E."/>
            <person name="Murat C."/>
            <person name="Riley R."/>
            <person name="Ohm R."/>
            <person name="Sun H."/>
            <person name="Tunlid A."/>
            <person name="Henrissat B."/>
            <person name="Grigoriev I.V."/>
            <person name="Hibbett D.S."/>
            <person name="Martin F."/>
        </authorList>
    </citation>
    <scope>NUCLEOTIDE SEQUENCE [LARGE SCALE GENOMIC DNA]</scope>
    <source>
        <strain evidence="3">UH-Slu-Lm8-n1</strain>
    </source>
</reference>
<dbReference type="SUPFAM" id="SSF51395">
    <property type="entry name" value="FMN-linked oxidoreductases"/>
    <property type="match status" value="1"/>
</dbReference>
<reference evidence="2 3" key="1">
    <citation type="submission" date="2014-04" db="EMBL/GenBank/DDBJ databases">
        <authorList>
            <consortium name="DOE Joint Genome Institute"/>
            <person name="Kuo A."/>
            <person name="Ruytinx J."/>
            <person name="Rineau F."/>
            <person name="Colpaert J."/>
            <person name="Kohler A."/>
            <person name="Nagy L.G."/>
            <person name="Floudas D."/>
            <person name="Copeland A."/>
            <person name="Barry K.W."/>
            <person name="Cichocki N."/>
            <person name="Veneault-Fourrey C."/>
            <person name="LaButti K."/>
            <person name="Lindquist E.A."/>
            <person name="Lipzen A."/>
            <person name="Lundell T."/>
            <person name="Morin E."/>
            <person name="Murat C."/>
            <person name="Sun H."/>
            <person name="Tunlid A."/>
            <person name="Henrissat B."/>
            <person name="Grigoriev I.V."/>
            <person name="Hibbett D.S."/>
            <person name="Martin F."/>
            <person name="Nordberg H.P."/>
            <person name="Cantor M.N."/>
            <person name="Hua S.X."/>
        </authorList>
    </citation>
    <scope>NUCLEOTIDE SEQUENCE [LARGE SCALE GENOMIC DNA]</scope>
    <source>
        <strain evidence="2 3">UH-Slu-Lm8-n1</strain>
    </source>
</reference>
<proteinExistence type="predicted"/>
<dbReference type="OrthoDB" id="276546at2759"/>
<dbReference type="Pfam" id="PF00724">
    <property type="entry name" value="Oxidored_FMN"/>
    <property type="match status" value="1"/>
</dbReference>
<organism evidence="2 3">
    <name type="scientific">Suillus luteus UH-Slu-Lm8-n1</name>
    <dbReference type="NCBI Taxonomy" id="930992"/>
    <lineage>
        <taxon>Eukaryota</taxon>
        <taxon>Fungi</taxon>
        <taxon>Dikarya</taxon>
        <taxon>Basidiomycota</taxon>
        <taxon>Agaricomycotina</taxon>
        <taxon>Agaricomycetes</taxon>
        <taxon>Agaricomycetidae</taxon>
        <taxon>Boletales</taxon>
        <taxon>Suillineae</taxon>
        <taxon>Suillaceae</taxon>
        <taxon>Suillus</taxon>
    </lineage>
</organism>
<dbReference type="PANTHER" id="PTHR22893">
    <property type="entry name" value="NADH OXIDOREDUCTASE-RELATED"/>
    <property type="match status" value="1"/>
</dbReference>
<dbReference type="GO" id="GO:0010181">
    <property type="term" value="F:FMN binding"/>
    <property type="evidence" value="ECO:0007669"/>
    <property type="project" value="InterPro"/>
</dbReference>
<dbReference type="GO" id="GO:0003959">
    <property type="term" value="F:NADPH dehydrogenase activity"/>
    <property type="evidence" value="ECO:0007669"/>
    <property type="project" value="TreeGrafter"/>
</dbReference>